<comment type="caution">
    <text evidence="1">The sequence shown here is derived from an EMBL/GenBank/DDBJ whole genome shotgun (WGS) entry which is preliminary data.</text>
</comment>
<sequence>MSNWERLEWSKQVTALNERIRDFQGDPSPDRLEQAITQLRAYAEAASSGGIEIPAHFIAI</sequence>
<dbReference type="EMBL" id="JACHXD010000002">
    <property type="protein sequence ID" value="MBB3117879.1"/>
    <property type="molecule type" value="Genomic_DNA"/>
</dbReference>
<proteinExistence type="predicted"/>
<gene>
    <name evidence="1" type="ORF">FHS03_000905</name>
</gene>
<evidence type="ECO:0000313" key="2">
    <source>
        <dbReference type="Proteomes" id="UP000541535"/>
    </source>
</evidence>
<accession>A0A7W5B7C9</accession>
<dbReference type="AlphaFoldDB" id="A0A7W5B7C9"/>
<protein>
    <submittedName>
        <fullName evidence="1">Uncharacterized protein</fullName>
    </submittedName>
</protein>
<dbReference type="RefSeq" id="WP_183440076.1">
    <property type="nucleotide sequence ID" value="NZ_JACHXD010000002.1"/>
</dbReference>
<evidence type="ECO:0000313" key="1">
    <source>
        <dbReference type="EMBL" id="MBB3117879.1"/>
    </source>
</evidence>
<reference evidence="1 2" key="1">
    <citation type="submission" date="2020-08" db="EMBL/GenBank/DDBJ databases">
        <title>Genomic Encyclopedia of Type Strains, Phase III (KMG-III): the genomes of soil and plant-associated and newly described type strains.</title>
        <authorList>
            <person name="Whitman W."/>
        </authorList>
    </citation>
    <scope>NUCLEOTIDE SEQUENCE [LARGE SCALE GENOMIC DNA]</scope>
    <source>
        <strain evidence="1 2">CECT 8897</strain>
    </source>
</reference>
<keyword evidence="2" id="KW-1185">Reference proteome</keyword>
<name>A0A7W5B7C9_9BURK</name>
<dbReference type="Proteomes" id="UP000541535">
    <property type="component" value="Unassembled WGS sequence"/>
</dbReference>
<organism evidence="1 2">
    <name type="scientific">Pseudoduganella violacea</name>
    <dbReference type="NCBI Taxonomy" id="1715466"/>
    <lineage>
        <taxon>Bacteria</taxon>
        <taxon>Pseudomonadati</taxon>
        <taxon>Pseudomonadota</taxon>
        <taxon>Betaproteobacteria</taxon>
        <taxon>Burkholderiales</taxon>
        <taxon>Oxalobacteraceae</taxon>
        <taxon>Telluria group</taxon>
        <taxon>Pseudoduganella</taxon>
    </lineage>
</organism>